<proteinExistence type="inferred from homology"/>
<evidence type="ECO:0000256" key="14">
    <source>
        <dbReference type="SAM" id="MobiDB-lite"/>
    </source>
</evidence>
<feature type="compositionally biased region" description="Acidic residues" evidence="14">
    <location>
        <begin position="198"/>
        <end position="220"/>
    </location>
</feature>
<comment type="function">
    <text evidence="1">Microtubule-binding protein that localizes to the microtubular manchette of elongating spermatids.</text>
</comment>
<evidence type="ECO:0000256" key="8">
    <source>
        <dbReference type="ARBA" id="ARBA00022846"/>
    </source>
</evidence>
<dbReference type="GO" id="GO:0005874">
    <property type="term" value="C:microtubule"/>
    <property type="evidence" value="ECO:0007669"/>
    <property type="project" value="UniProtKB-KW"/>
</dbReference>
<accession>A0A2G8KU80</accession>
<evidence type="ECO:0000256" key="1">
    <source>
        <dbReference type="ARBA" id="ARBA00002213"/>
    </source>
</evidence>
<feature type="region of interest" description="Disordered" evidence="14">
    <location>
        <begin position="196"/>
        <end position="475"/>
    </location>
</feature>
<keyword evidence="9" id="KW-0175">Coiled coil</keyword>
<evidence type="ECO:0000256" key="6">
    <source>
        <dbReference type="ARBA" id="ARBA00022490"/>
    </source>
</evidence>
<dbReference type="Proteomes" id="UP000230750">
    <property type="component" value="Unassembled WGS sequence"/>
</dbReference>
<keyword evidence="16" id="KW-1185">Reference proteome</keyword>
<feature type="compositionally biased region" description="Basic and acidic residues" evidence="14">
    <location>
        <begin position="377"/>
        <end position="386"/>
    </location>
</feature>
<evidence type="ECO:0000256" key="5">
    <source>
        <dbReference type="ARBA" id="ARBA00022306"/>
    </source>
</evidence>
<dbReference type="AlphaFoldDB" id="A0A2G8KU80"/>
<feature type="compositionally biased region" description="Acidic residues" evidence="14">
    <location>
        <begin position="93"/>
        <end position="102"/>
    </location>
</feature>
<evidence type="ECO:0000256" key="4">
    <source>
        <dbReference type="ARBA" id="ARBA00005737"/>
    </source>
</evidence>
<gene>
    <name evidence="15" type="ORF">BSL78_11587</name>
</gene>
<dbReference type="GO" id="GO:0008017">
    <property type="term" value="F:microtubule binding"/>
    <property type="evidence" value="ECO:0007669"/>
    <property type="project" value="InterPro"/>
</dbReference>
<comment type="similarity">
    <text evidence="4">Belongs to the CCDC181 family.</text>
</comment>
<evidence type="ECO:0000256" key="12">
    <source>
        <dbReference type="ARBA" id="ARBA00023273"/>
    </source>
</evidence>
<evidence type="ECO:0000256" key="13">
    <source>
        <dbReference type="ARBA" id="ARBA00047162"/>
    </source>
</evidence>
<comment type="caution">
    <text evidence="15">The sequence shown here is derived from an EMBL/GenBank/DDBJ whole genome shotgun (WGS) entry which is preliminary data.</text>
</comment>
<feature type="compositionally biased region" description="Polar residues" evidence="14">
    <location>
        <begin position="406"/>
        <end position="418"/>
    </location>
</feature>
<comment type="subunit">
    <text evidence="13">Homodimer. Interacts with HOOK1. Interacts with HOOK2. Interacts with HOOK3.</text>
</comment>
<evidence type="ECO:0000256" key="11">
    <source>
        <dbReference type="ARBA" id="ARBA00023212"/>
    </source>
</evidence>
<evidence type="ECO:0000256" key="2">
    <source>
        <dbReference type="ARBA" id="ARBA00004230"/>
    </source>
</evidence>
<evidence type="ECO:0000256" key="3">
    <source>
        <dbReference type="ARBA" id="ARBA00004245"/>
    </source>
</evidence>
<feature type="compositionally biased region" description="Basic and acidic residues" evidence="14">
    <location>
        <begin position="312"/>
        <end position="343"/>
    </location>
</feature>
<dbReference type="EMBL" id="MRZV01000368">
    <property type="protein sequence ID" value="PIK51515.1"/>
    <property type="molecule type" value="Genomic_DNA"/>
</dbReference>
<evidence type="ECO:0000256" key="10">
    <source>
        <dbReference type="ARBA" id="ARBA00023069"/>
    </source>
</evidence>
<keyword evidence="6" id="KW-0963">Cytoplasm</keyword>
<evidence type="ECO:0000256" key="7">
    <source>
        <dbReference type="ARBA" id="ARBA00022701"/>
    </source>
</evidence>
<protein>
    <recommendedName>
        <fullName evidence="5">Coiled-coil domain-containing protein 181</fullName>
    </recommendedName>
</protein>
<keyword evidence="8" id="KW-0282">Flagellum</keyword>
<feature type="compositionally biased region" description="Polar residues" evidence="14">
    <location>
        <begin position="300"/>
        <end position="311"/>
    </location>
</feature>
<dbReference type="InterPro" id="IPR026687">
    <property type="entry name" value="CCDC181"/>
</dbReference>
<evidence type="ECO:0000313" key="15">
    <source>
        <dbReference type="EMBL" id="PIK51515.1"/>
    </source>
</evidence>
<dbReference type="OrthoDB" id="6288248at2759"/>
<comment type="subcellular location">
    <subcellularLocation>
        <location evidence="2">Cell projection</location>
        <location evidence="2">Cilium</location>
        <location evidence="2">Flagellum</location>
    </subcellularLocation>
    <subcellularLocation>
        <location evidence="3">Cytoplasm</location>
        <location evidence="3">Cytoskeleton</location>
    </subcellularLocation>
</comment>
<feature type="region of interest" description="Disordered" evidence="14">
    <location>
        <begin position="83"/>
        <end position="102"/>
    </location>
</feature>
<evidence type="ECO:0000313" key="16">
    <source>
        <dbReference type="Proteomes" id="UP000230750"/>
    </source>
</evidence>
<dbReference type="PANTHER" id="PTHR14320:SF2">
    <property type="entry name" value="COILED-COIL DOMAIN-CONTAINING PROTEIN 181"/>
    <property type="match status" value="1"/>
</dbReference>
<dbReference type="GO" id="GO:0031514">
    <property type="term" value="C:motile cilium"/>
    <property type="evidence" value="ECO:0007669"/>
    <property type="project" value="UniProtKB-SubCell"/>
</dbReference>
<feature type="compositionally biased region" description="Basic and acidic residues" evidence="14">
    <location>
        <begin position="449"/>
        <end position="462"/>
    </location>
</feature>
<keyword evidence="7" id="KW-0493">Microtubule</keyword>
<organism evidence="15 16">
    <name type="scientific">Stichopus japonicus</name>
    <name type="common">Sea cucumber</name>
    <dbReference type="NCBI Taxonomy" id="307972"/>
    <lineage>
        <taxon>Eukaryota</taxon>
        <taxon>Metazoa</taxon>
        <taxon>Echinodermata</taxon>
        <taxon>Eleutherozoa</taxon>
        <taxon>Echinozoa</taxon>
        <taxon>Holothuroidea</taxon>
        <taxon>Aspidochirotacea</taxon>
        <taxon>Aspidochirotida</taxon>
        <taxon>Stichopodidae</taxon>
        <taxon>Apostichopus</taxon>
    </lineage>
</organism>
<dbReference type="PANTHER" id="PTHR14320">
    <property type="entry name" value="COILED-COIL DOMAIN-CONTAINING PROTEIN 181"/>
    <property type="match status" value="1"/>
</dbReference>
<keyword evidence="11" id="KW-0206">Cytoskeleton</keyword>
<keyword evidence="10" id="KW-0969">Cilium</keyword>
<sequence length="475" mass="54829">MRVEPHLPIYVIAVGGRIIEQGSPSTMATTVASFRNRLGIPWTTDEMADIDVQQHPVGLPRSVGSTTLNDTFDLQQNFQEENEVKDVSLTQDQDSEEDDEGDDWLIQEELAKLRAEWDDYVDNLDGELEMEDYPPIDMKERLRKINEEWGAEELVVRTNTKVNFSENLVTFEVPPPDHIDDNDSDLEIEYRVSQVMREDDDDDDEEEEMIGDGDKEDEEHEKEMDVGNDVQGEGDRHGDVSDMFAKQLTLSEQENKEEEELRTDLNEDSNKILITETLPEKVVEPESFNPEIENKENTESEVNIISETNPATEEKKQEEQVLIERDGKFELKKVSELSAEERNIMGLGSPSEKNRNASNEEGLASPSNGEDDISLEETPKKKERPSTAKTYQSIHRQPVQKRRIQSAKSTTYVTQENLQYDKPEGFSKYGLSPEQKELKKKQMMIKSQRLQDKRQREEEEKKRNKKRQTQLFRLG</sequence>
<reference evidence="15 16" key="1">
    <citation type="journal article" date="2017" name="PLoS Biol.">
        <title>The sea cucumber genome provides insights into morphological evolution and visceral regeneration.</title>
        <authorList>
            <person name="Zhang X."/>
            <person name="Sun L."/>
            <person name="Yuan J."/>
            <person name="Sun Y."/>
            <person name="Gao Y."/>
            <person name="Zhang L."/>
            <person name="Li S."/>
            <person name="Dai H."/>
            <person name="Hamel J.F."/>
            <person name="Liu C."/>
            <person name="Yu Y."/>
            <person name="Liu S."/>
            <person name="Lin W."/>
            <person name="Guo K."/>
            <person name="Jin S."/>
            <person name="Xu P."/>
            <person name="Storey K.B."/>
            <person name="Huan P."/>
            <person name="Zhang T."/>
            <person name="Zhou Y."/>
            <person name="Zhang J."/>
            <person name="Lin C."/>
            <person name="Li X."/>
            <person name="Xing L."/>
            <person name="Huo D."/>
            <person name="Sun M."/>
            <person name="Wang L."/>
            <person name="Mercier A."/>
            <person name="Li F."/>
            <person name="Yang H."/>
            <person name="Xiang J."/>
        </authorList>
    </citation>
    <scope>NUCLEOTIDE SEQUENCE [LARGE SCALE GENOMIC DNA]</scope>
    <source>
        <strain evidence="15">Shaxun</strain>
        <tissue evidence="15">Muscle</tissue>
    </source>
</reference>
<name>A0A2G8KU80_STIJA</name>
<keyword evidence="12" id="KW-0966">Cell projection</keyword>
<evidence type="ECO:0000256" key="9">
    <source>
        <dbReference type="ARBA" id="ARBA00023054"/>
    </source>
</evidence>